<name>A0A1X0DME3_MYCHE</name>
<dbReference type="SUPFAM" id="SSF143100">
    <property type="entry name" value="TTHA1013/TTHA0281-like"/>
    <property type="match status" value="1"/>
</dbReference>
<sequence>MDRYTYRAEWSPDYGQYMGVCVELPYLRREAATAPEAVAAIEQATHEHVDGMRATGESAPIPLSDRNYSGTFIVRTSPQLHARLALEAIEERVSMNQRIVQKLSGRTPSDTFGLSGFD</sequence>
<keyword evidence="2" id="KW-1185">Reference proteome</keyword>
<evidence type="ECO:0000313" key="2">
    <source>
        <dbReference type="Proteomes" id="UP000192566"/>
    </source>
</evidence>
<protein>
    <submittedName>
        <fullName evidence="1">Pilus assembly protein HicB</fullName>
    </submittedName>
</protein>
<organism evidence="1 2">
    <name type="scientific">Mycobacterium heidelbergense</name>
    <dbReference type="NCBI Taxonomy" id="53376"/>
    <lineage>
        <taxon>Bacteria</taxon>
        <taxon>Bacillati</taxon>
        <taxon>Actinomycetota</taxon>
        <taxon>Actinomycetes</taxon>
        <taxon>Mycobacteriales</taxon>
        <taxon>Mycobacteriaceae</taxon>
        <taxon>Mycobacterium</taxon>
        <taxon>Mycobacterium simiae complex</taxon>
    </lineage>
</organism>
<dbReference type="InterPro" id="IPR010985">
    <property type="entry name" value="Ribbon_hlx_hlx"/>
</dbReference>
<dbReference type="STRING" id="53376.BST25_13560"/>
<dbReference type="OrthoDB" id="5297106at2"/>
<dbReference type="RefSeq" id="WP_083074560.1">
    <property type="nucleotide sequence ID" value="NZ_AP022615.1"/>
</dbReference>
<comment type="caution">
    <text evidence="1">The sequence shown here is derived from an EMBL/GenBank/DDBJ whole genome shotgun (WGS) entry which is preliminary data.</text>
</comment>
<dbReference type="Pfam" id="PF05534">
    <property type="entry name" value="HicB"/>
    <property type="match status" value="1"/>
</dbReference>
<dbReference type="EMBL" id="MVHR01000017">
    <property type="protein sequence ID" value="ORA73010.1"/>
    <property type="molecule type" value="Genomic_DNA"/>
</dbReference>
<dbReference type="SUPFAM" id="SSF47598">
    <property type="entry name" value="Ribbon-helix-helix"/>
    <property type="match status" value="1"/>
</dbReference>
<dbReference type="InterPro" id="IPR008651">
    <property type="entry name" value="Uncharacterised_HicB"/>
</dbReference>
<dbReference type="GO" id="GO:0006355">
    <property type="term" value="P:regulation of DNA-templated transcription"/>
    <property type="evidence" value="ECO:0007669"/>
    <property type="project" value="InterPro"/>
</dbReference>
<gene>
    <name evidence="1" type="ORF">BST25_13560</name>
</gene>
<evidence type="ECO:0000313" key="1">
    <source>
        <dbReference type="EMBL" id="ORA73010.1"/>
    </source>
</evidence>
<reference evidence="1 2" key="1">
    <citation type="submission" date="2017-02" db="EMBL/GenBank/DDBJ databases">
        <title>The new phylogeny of genus Mycobacterium.</title>
        <authorList>
            <person name="Tortoli E."/>
            <person name="Trovato A."/>
            <person name="Cirillo D.M."/>
        </authorList>
    </citation>
    <scope>NUCLEOTIDE SEQUENCE [LARGE SCALE GENOMIC DNA]</scope>
    <source>
        <strain evidence="1 2">DSM 44471</strain>
    </source>
</reference>
<dbReference type="AlphaFoldDB" id="A0A1X0DME3"/>
<dbReference type="InterPro" id="IPR035069">
    <property type="entry name" value="TTHA1013/TTHA0281-like"/>
</dbReference>
<proteinExistence type="predicted"/>
<accession>A0A1X0DME3</accession>
<dbReference type="Proteomes" id="UP000192566">
    <property type="component" value="Unassembled WGS sequence"/>
</dbReference>